<feature type="region of interest" description="Disordered" evidence="8">
    <location>
        <begin position="76"/>
        <end position="114"/>
    </location>
</feature>
<dbReference type="InterPro" id="IPR007219">
    <property type="entry name" value="XnlR_reg_dom"/>
</dbReference>
<keyword evidence="11" id="KW-1185">Reference proteome</keyword>
<dbReference type="PROSITE" id="PS50048">
    <property type="entry name" value="ZN2_CY6_FUNGAL_2"/>
    <property type="match status" value="1"/>
</dbReference>
<keyword evidence="3" id="KW-0862">Zinc</keyword>
<evidence type="ECO:0000256" key="8">
    <source>
        <dbReference type="SAM" id="MobiDB-lite"/>
    </source>
</evidence>
<evidence type="ECO:0000256" key="6">
    <source>
        <dbReference type="ARBA" id="ARBA00023163"/>
    </source>
</evidence>
<dbReference type="STRING" id="1810919.A0A3D8RXS8"/>
<keyword evidence="4" id="KW-0805">Transcription regulation</keyword>
<keyword evidence="5" id="KW-0238">DNA-binding</keyword>
<gene>
    <name evidence="10" type="ORF">DSM5745_05715</name>
</gene>
<dbReference type="GeneID" id="38116085"/>
<dbReference type="Gene3D" id="4.10.240.10">
    <property type="entry name" value="Zn(2)-C6 fungal-type DNA-binding domain"/>
    <property type="match status" value="1"/>
</dbReference>
<dbReference type="Pfam" id="PF04082">
    <property type="entry name" value="Fungal_trans"/>
    <property type="match status" value="1"/>
</dbReference>
<evidence type="ECO:0000256" key="4">
    <source>
        <dbReference type="ARBA" id="ARBA00023015"/>
    </source>
</evidence>
<dbReference type="Proteomes" id="UP000256690">
    <property type="component" value="Unassembled WGS sequence"/>
</dbReference>
<dbReference type="PANTHER" id="PTHR47782">
    <property type="entry name" value="ZN(II)2CYS6 TRANSCRIPTION FACTOR (EUROFUNG)-RELATED"/>
    <property type="match status" value="1"/>
</dbReference>
<dbReference type="CDD" id="cd12148">
    <property type="entry name" value="fungal_TF_MHR"/>
    <property type="match status" value="1"/>
</dbReference>
<dbReference type="SMART" id="SM00066">
    <property type="entry name" value="GAL4"/>
    <property type="match status" value="1"/>
</dbReference>
<keyword evidence="2" id="KW-0479">Metal-binding</keyword>
<dbReference type="GO" id="GO:0045944">
    <property type="term" value="P:positive regulation of transcription by RNA polymerase II"/>
    <property type="evidence" value="ECO:0007669"/>
    <property type="project" value="TreeGrafter"/>
</dbReference>
<reference evidence="10 11" key="1">
    <citation type="journal article" date="2018" name="IMA Fungus">
        <title>IMA Genome-F 9: Draft genome sequence of Annulohypoxylon stygium, Aspergillus mulundensis, Berkeleyomyces basicola (syn. Thielaviopsis basicola), Ceratocystis smalleyi, two Cercospora beticola strains, Coleophoma cylindrospora, Fusarium fracticaudum, Phialophora cf. hyalina, and Morchella septimelata.</title>
        <authorList>
            <person name="Wingfield B.D."/>
            <person name="Bills G.F."/>
            <person name="Dong Y."/>
            <person name="Huang W."/>
            <person name="Nel W.J."/>
            <person name="Swalarsk-Parry B.S."/>
            <person name="Vaghefi N."/>
            <person name="Wilken P.M."/>
            <person name="An Z."/>
            <person name="de Beer Z.W."/>
            <person name="De Vos L."/>
            <person name="Chen L."/>
            <person name="Duong T.A."/>
            <person name="Gao Y."/>
            <person name="Hammerbacher A."/>
            <person name="Kikkert J.R."/>
            <person name="Li Y."/>
            <person name="Li H."/>
            <person name="Li K."/>
            <person name="Li Q."/>
            <person name="Liu X."/>
            <person name="Ma X."/>
            <person name="Naidoo K."/>
            <person name="Pethybridge S.J."/>
            <person name="Sun J."/>
            <person name="Steenkamp E.T."/>
            <person name="van der Nest M.A."/>
            <person name="van Wyk S."/>
            <person name="Wingfield M.J."/>
            <person name="Xiong C."/>
            <person name="Yue Q."/>
            <person name="Zhang X."/>
        </authorList>
    </citation>
    <scope>NUCLEOTIDE SEQUENCE [LARGE SCALE GENOMIC DNA]</scope>
    <source>
        <strain evidence="10 11">DSM 5745</strain>
    </source>
</reference>
<keyword evidence="7" id="KW-0539">Nucleus</keyword>
<evidence type="ECO:0000256" key="1">
    <source>
        <dbReference type="ARBA" id="ARBA00004123"/>
    </source>
</evidence>
<dbReference type="RefSeq" id="XP_026603563.1">
    <property type="nucleotide sequence ID" value="XM_026747731.1"/>
</dbReference>
<accession>A0A3D8RXS8</accession>
<dbReference type="GO" id="GO:0008270">
    <property type="term" value="F:zinc ion binding"/>
    <property type="evidence" value="ECO:0007669"/>
    <property type="project" value="InterPro"/>
</dbReference>
<dbReference type="CDD" id="cd00067">
    <property type="entry name" value="GAL4"/>
    <property type="match status" value="1"/>
</dbReference>
<dbReference type="SUPFAM" id="SSF57701">
    <property type="entry name" value="Zn2/Cys6 DNA-binding domain"/>
    <property type="match status" value="1"/>
</dbReference>
<evidence type="ECO:0000256" key="5">
    <source>
        <dbReference type="ARBA" id="ARBA00023125"/>
    </source>
</evidence>
<dbReference type="GO" id="GO:0043565">
    <property type="term" value="F:sequence-specific DNA binding"/>
    <property type="evidence" value="ECO:0007669"/>
    <property type="project" value="TreeGrafter"/>
</dbReference>
<dbReference type="InterPro" id="IPR001138">
    <property type="entry name" value="Zn2Cys6_DnaBD"/>
</dbReference>
<dbReference type="GO" id="GO:0000981">
    <property type="term" value="F:DNA-binding transcription factor activity, RNA polymerase II-specific"/>
    <property type="evidence" value="ECO:0007669"/>
    <property type="project" value="InterPro"/>
</dbReference>
<name>A0A3D8RXS8_9EURO</name>
<dbReference type="PANTHER" id="PTHR47782:SF12">
    <property type="entry name" value="ZN(II)2CYS6 TRANSCRIPTION FACTOR (EUROFUNG)"/>
    <property type="match status" value="1"/>
</dbReference>
<dbReference type="AlphaFoldDB" id="A0A3D8RXS8"/>
<feature type="compositionally biased region" description="Polar residues" evidence="8">
    <location>
        <begin position="100"/>
        <end position="110"/>
    </location>
</feature>
<dbReference type="GO" id="GO:0006351">
    <property type="term" value="P:DNA-templated transcription"/>
    <property type="evidence" value="ECO:0007669"/>
    <property type="project" value="InterPro"/>
</dbReference>
<dbReference type="OrthoDB" id="189997at2759"/>
<dbReference type="InterPro" id="IPR036864">
    <property type="entry name" value="Zn2-C6_fun-type_DNA-bd_sf"/>
</dbReference>
<dbReference type="InterPro" id="IPR052202">
    <property type="entry name" value="Yeast_MetPath_Reg"/>
</dbReference>
<evidence type="ECO:0000256" key="7">
    <source>
        <dbReference type="ARBA" id="ARBA00023242"/>
    </source>
</evidence>
<feature type="compositionally biased region" description="Low complexity" evidence="8">
    <location>
        <begin position="76"/>
        <end position="91"/>
    </location>
</feature>
<comment type="subcellular location">
    <subcellularLocation>
        <location evidence="1">Nucleus</location>
    </subcellularLocation>
</comment>
<organism evidence="10 11">
    <name type="scientific">Aspergillus mulundensis</name>
    <dbReference type="NCBI Taxonomy" id="1810919"/>
    <lineage>
        <taxon>Eukaryota</taxon>
        <taxon>Fungi</taxon>
        <taxon>Dikarya</taxon>
        <taxon>Ascomycota</taxon>
        <taxon>Pezizomycotina</taxon>
        <taxon>Eurotiomycetes</taxon>
        <taxon>Eurotiomycetidae</taxon>
        <taxon>Eurotiales</taxon>
        <taxon>Aspergillaceae</taxon>
        <taxon>Aspergillus</taxon>
        <taxon>Aspergillus subgen. Nidulantes</taxon>
    </lineage>
</organism>
<comment type="caution">
    <text evidence="10">The sequence shown here is derived from an EMBL/GenBank/DDBJ whole genome shotgun (WGS) entry which is preliminary data.</text>
</comment>
<feature type="domain" description="Zn(2)-C6 fungal-type" evidence="9">
    <location>
        <begin position="14"/>
        <end position="44"/>
    </location>
</feature>
<evidence type="ECO:0000256" key="2">
    <source>
        <dbReference type="ARBA" id="ARBA00022723"/>
    </source>
</evidence>
<dbReference type="SMART" id="SM00906">
    <property type="entry name" value="Fungal_trans"/>
    <property type="match status" value="1"/>
</dbReference>
<evidence type="ECO:0000259" key="9">
    <source>
        <dbReference type="PROSITE" id="PS50048"/>
    </source>
</evidence>
<keyword evidence="6" id="KW-0804">Transcription</keyword>
<evidence type="ECO:0000313" key="11">
    <source>
        <dbReference type="Proteomes" id="UP000256690"/>
    </source>
</evidence>
<proteinExistence type="predicted"/>
<sequence>MLETTNPRGKAEVSCQRCYRRKKRCDKMLPECNGCRKANVLCSFPQDSLQEASFSIEYVRGLERRVAELEQQLAVATATTTASSPTASSKSNSPEERDSAQQVPINITTPPTMPDVIGHIEPVASGTPVTRTRRSTSLADGLKMLSLEATAERYVGSSSGVAFAKLTQTVLRRLSPDQDAFVFGDGDALQGGPGEEDLMPTFDDTLDFLDLDMMLDSPQHLTSLPVDPTLQGSDNPLDLSQLDAGHISFLLDFYFAHSHTLYPIIQQQCFIETLWAAYADPLCALTLSPLWQFRIWMVLAIGSTTYCSVTLMDETESIQLFNKAMSYFEAAMGCGDLPALEVLMLQVSYSFFNSAGPNTWFLVGVAARMAIGMGLHTREVYETLTPDNADYQKRLFFSLYMMDRVVSMALGRPFAIRDEDITAEPFADADDENITPVGIIPTAKLEPTSMAVPLHILELRRIASAIGTSLHSGQRHSNSNLPAAQATREGLHKRLIQWRRSMPFPLPDCKSKVPHLCTSWFDLNYYTHLITLYRPSACQTVLDVSSMEILAESSGMAIREANNLYRQQRFAFNWLNLMTVFNAALSLMYSTTAQPDTVPFELEKTRAIEDLELVMGMLEQFCRKFPSAGQIQNMVRTVLDRLRSHSGDILSR</sequence>
<dbReference type="EMBL" id="PVWQ01000006">
    <property type="protein sequence ID" value="RDW78863.1"/>
    <property type="molecule type" value="Genomic_DNA"/>
</dbReference>
<dbReference type="GO" id="GO:0005634">
    <property type="term" value="C:nucleus"/>
    <property type="evidence" value="ECO:0007669"/>
    <property type="project" value="UniProtKB-SubCell"/>
</dbReference>
<evidence type="ECO:0000256" key="3">
    <source>
        <dbReference type="ARBA" id="ARBA00022833"/>
    </source>
</evidence>
<protein>
    <recommendedName>
        <fullName evidence="9">Zn(2)-C6 fungal-type domain-containing protein</fullName>
    </recommendedName>
</protein>
<dbReference type="Pfam" id="PF00172">
    <property type="entry name" value="Zn_clus"/>
    <property type="match status" value="1"/>
</dbReference>
<evidence type="ECO:0000313" key="10">
    <source>
        <dbReference type="EMBL" id="RDW78863.1"/>
    </source>
</evidence>